<dbReference type="OMA" id="CEAQFSE"/>
<dbReference type="STRING" id="94237.ENSMMOP00000006754"/>
<sequence length="489" mass="55547">MFRLFLLFRIIPRLFSKRGFVPQKCKASKNAVVSFYLLKDHTKIKTPKGSEKFQLIQAGLGTRTPIVHMQLSEMLCLEFPKMQCLVRGWLFYKAMSIICGQRTITLELDMTPMPLNAEEFEKMPKACCGKCSEKMPLQLLAVHVSSCTALSDSEESITLHTAEESTELAFCTICHALLPLNVLEVHASTCGEGLDLNKENRKWENKLATVCCVLIFSLDVILQSLAEEVDNLKTFSVFVTRSNLFHDALKQWQRQQPSTPKCSLTVCFLREAGVDTGPGTDNKGKNPINSISALGENYFRCFGEIITVHLAQGGPAPEFMRNWCFPLSCNRRYGHVNYTKILLMLPLSTIALHSLTHLPPMFKQLRKRLEAVQLVMKIPDVMKEIINLWRPLFVPLGNYKENACSCISAKHTFCIMHCKHIYSCLEQNVLNHVQDFLQGLEDDVFLLILEMLFACARCITFPVEHMKPYADFKYVITLALRFGNAFGRV</sequence>
<dbReference type="AlphaFoldDB" id="A0A3Q3WDC2"/>
<reference evidence="2" key="2">
    <citation type="submission" date="2025-09" db="UniProtKB">
        <authorList>
            <consortium name="Ensembl"/>
        </authorList>
    </citation>
    <scope>IDENTIFICATION</scope>
</reference>
<accession>A0A3Q3WDC2</accession>
<name>A0A3Q3WDC2_MOLML</name>
<dbReference type="GO" id="GO:0004842">
    <property type="term" value="F:ubiquitin-protein transferase activity"/>
    <property type="evidence" value="ECO:0007669"/>
    <property type="project" value="InterPro"/>
</dbReference>
<dbReference type="Proteomes" id="UP000261620">
    <property type="component" value="Unplaced"/>
</dbReference>
<dbReference type="SUPFAM" id="SSF56204">
    <property type="entry name" value="Hect, E3 ligase catalytic domain"/>
    <property type="match status" value="1"/>
</dbReference>
<keyword evidence="1" id="KW-0732">Signal</keyword>
<organism evidence="2 3">
    <name type="scientific">Mola mola</name>
    <name type="common">Ocean sunfish</name>
    <name type="synonym">Tetraodon mola</name>
    <dbReference type="NCBI Taxonomy" id="94237"/>
    <lineage>
        <taxon>Eukaryota</taxon>
        <taxon>Metazoa</taxon>
        <taxon>Chordata</taxon>
        <taxon>Craniata</taxon>
        <taxon>Vertebrata</taxon>
        <taxon>Euteleostomi</taxon>
        <taxon>Actinopterygii</taxon>
        <taxon>Neopterygii</taxon>
        <taxon>Teleostei</taxon>
        <taxon>Neoteleostei</taxon>
        <taxon>Acanthomorphata</taxon>
        <taxon>Eupercaria</taxon>
        <taxon>Tetraodontiformes</taxon>
        <taxon>Molidae</taxon>
        <taxon>Mola</taxon>
    </lineage>
</organism>
<dbReference type="Gene3D" id="3.90.1750.10">
    <property type="entry name" value="Hect, E3 ligase catalytic domains"/>
    <property type="match status" value="1"/>
</dbReference>
<evidence type="ECO:0000313" key="3">
    <source>
        <dbReference type="Proteomes" id="UP000261620"/>
    </source>
</evidence>
<protein>
    <submittedName>
        <fullName evidence="2">Uncharacterized protein</fullName>
    </submittedName>
</protein>
<dbReference type="Ensembl" id="ENSMMOT00000006879.1">
    <property type="protein sequence ID" value="ENSMMOP00000006754.1"/>
    <property type="gene ID" value="ENSMMOG00000005273.1"/>
</dbReference>
<proteinExistence type="predicted"/>
<feature type="signal peptide" evidence="1">
    <location>
        <begin position="1"/>
        <end position="16"/>
    </location>
</feature>
<dbReference type="InterPro" id="IPR035983">
    <property type="entry name" value="Hect_E3_ubiquitin_ligase"/>
</dbReference>
<evidence type="ECO:0000313" key="2">
    <source>
        <dbReference type="Ensembl" id="ENSMMOP00000006754.1"/>
    </source>
</evidence>
<feature type="chain" id="PRO_5018595783" evidence="1">
    <location>
        <begin position="17"/>
        <end position="489"/>
    </location>
</feature>
<keyword evidence="3" id="KW-1185">Reference proteome</keyword>
<evidence type="ECO:0000256" key="1">
    <source>
        <dbReference type="SAM" id="SignalP"/>
    </source>
</evidence>
<reference evidence="2" key="1">
    <citation type="submission" date="2025-08" db="UniProtKB">
        <authorList>
            <consortium name="Ensembl"/>
        </authorList>
    </citation>
    <scope>IDENTIFICATION</scope>
</reference>